<name>A0A481W6S6_9CAUD</name>
<dbReference type="RefSeq" id="YP_010082892.1">
    <property type="nucleotide sequence ID" value="NC_055035.1"/>
</dbReference>
<evidence type="ECO:0000313" key="1">
    <source>
        <dbReference type="EMBL" id="QBJ04101.1"/>
    </source>
</evidence>
<keyword evidence="2" id="KW-1185">Reference proteome</keyword>
<dbReference type="KEGG" id="vg:65071900"/>
<proteinExistence type="predicted"/>
<sequence>MNKELLSIKIKLNNIVKDILSVYGLKQEGKWVYAPTILNSYYDLITNNRLGVFKYRLRNSEGKINIYITNKYDIIVEDGMKFLAELPKKVDTLTENEFITLKDFILQSTNILDIEEILNNKTEIDLQAIYGSKCNESTINNIRIIEEALLNNQITIYDMKDFYEKCHQVRNFENKEVQWTFRLKLDDGKGNLLKTTYIDVFFIGKTSKRIVVVCKDIVTEQEYTLNIEVGKFAESVSEQWRDIYEL</sequence>
<organism evidence="1 2">
    <name type="scientific">Fusobacterium phage Fnu1</name>
    <dbReference type="NCBI Taxonomy" id="2530024"/>
    <lineage>
        <taxon>Viruses</taxon>
        <taxon>Duplodnaviria</taxon>
        <taxon>Heunggongvirae</taxon>
        <taxon>Uroviricota</taxon>
        <taxon>Caudoviricetes</taxon>
        <taxon>Latrobevirus</taxon>
        <taxon>Latrobevirus FNU1</taxon>
    </lineage>
</organism>
<dbReference type="GeneID" id="65071900"/>
<reference evidence="1 2" key="1">
    <citation type="submission" date="2019-02" db="EMBL/GenBank/DDBJ databases">
        <title>Genomic, morphological and functional characterisation of novel bacteriophage Fnu1 capable of disrupt Fusobacterium nucleatum biofilm.</title>
        <authorList>
            <person name="Kabwe M."/>
            <person name="Brown T.L."/>
            <person name="Dashper S."/>
            <person name="Speirs L."/>
            <person name="Ku H."/>
            <person name="Petrovski S."/>
            <person name="Chan H.T."/>
            <person name="Lock P."/>
            <person name="Tucci J."/>
        </authorList>
    </citation>
    <scope>NUCLEOTIDE SEQUENCE [LARGE SCALE GENOMIC DNA]</scope>
</reference>
<dbReference type="Proteomes" id="UP000292160">
    <property type="component" value="Segment"/>
</dbReference>
<accession>A0A481W6S6</accession>
<evidence type="ECO:0000313" key="2">
    <source>
        <dbReference type="Proteomes" id="UP000292160"/>
    </source>
</evidence>
<protein>
    <submittedName>
        <fullName evidence="1">Uncharacterized protein</fullName>
    </submittedName>
</protein>
<dbReference type="EMBL" id="MK554696">
    <property type="protein sequence ID" value="QBJ04101.1"/>
    <property type="molecule type" value="Genomic_DNA"/>
</dbReference>